<accession>A0A8C3H8Q9</accession>
<organism evidence="1 2">
    <name type="scientific">Chrysemys picta bellii</name>
    <name type="common">Western painted turtle</name>
    <name type="synonym">Emys bellii</name>
    <dbReference type="NCBI Taxonomy" id="8478"/>
    <lineage>
        <taxon>Eukaryota</taxon>
        <taxon>Metazoa</taxon>
        <taxon>Chordata</taxon>
        <taxon>Craniata</taxon>
        <taxon>Vertebrata</taxon>
        <taxon>Euteleostomi</taxon>
        <taxon>Archelosauria</taxon>
        <taxon>Testudinata</taxon>
        <taxon>Testudines</taxon>
        <taxon>Cryptodira</taxon>
        <taxon>Durocryptodira</taxon>
        <taxon>Testudinoidea</taxon>
        <taxon>Emydidae</taxon>
        <taxon>Chrysemys</taxon>
    </lineage>
</organism>
<dbReference type="InterPro" id="IPR040268">
    <property type="entry name" value="ARMH2"/>
</dbReference>
<evidence type="ECO:0000313" key="2">
    <source>
        <dbReference type="Proteomes" id="UP000694380"/>
    </source>
</evidence>
<keyword evidence="2" id="KW-1185">Reference proteome</keyword>
<proteinExistence type="predicted"/>
<dbReference type="PANTHER" id="PTHR37679:SF1">
    <property type="entry name" value="ARMADILLO-LIKE HELICAL DOMAIN-CONTAINING PROTEIN 2"/>
    <property type="match status" value="1"/>
</dbReference>
<dbReference type="AlphaFoldDB" id="A0A8C3H8Q9"/>
<gene>
    <name evidence="1" type="primary">ARMH2</name>
</gene>
<reference evidence="1" key="2">
    <citation type="submission" date="2025-09" db="UniProtKB">
        <authorList>
            <consortium name="Ensembl"/>
        </authorList>
    </citation>
    <scope>IDENTIFICATION</scope>
</reference>
<dbReference type="OMA" id="GWPENFA"/>
<protein>
    <submittedName>
        <fullName evidence="1">Armadillo like helical domain containing 2</fullName>
    </submittedName>
</protein>
<dbReference type="Pfam" id="PF17822">
    <property type="entry name" value="ARMH2"/>
    <property type="match status" value="1"/>
</dbReference>
<evidence type="ECO:0000313" key="1">
    <source>
        <dbReference type="Ensembl" id="ENSCPBP00000008353.1"/>
    </source>
</evidence>
<dbReference type="InterPro" id="IPR016024">
    <property type="entry name" value="ARM-type_fold"/>
</dbReference>
<dbReference type="Ensembl" id="ENSCPBT00000010049.1">
    <property type="protein sequence ID" value="ENSCPBP00000008353.1"/>
    <property type="gene ID" value="ENSCPBG00000006532.1"/>
</dbReference>
<dbReference type="SUPFAM" id="SSF48371">
    <property type="entry name" value="ARM repeat"/>
    <property type="match status" value="1"/>
</dbReference>
<sequence length="237" mass="26681">PSTSHHWPLITVAVPGHRVTESMFKKLQACYETYIKTFFSSVKEEPYTPTGSIFHKQKIVRYGTNLRNTQLPLEQRAEAAKNIGLLAYTGGPNAGMHAAEYIQDLIDILHMPDTSANVRILVLQGLCGICYINYSNQNKVKDLNLAEVLLVCLIEDENSSPASNHITMVKFWVCYLLTVLCCNNIPYIRIFQELGGQLLETKLKILSSMEWSGWPDNYAEVLFSLLGFYKGQLTSGI</sequence>
<dbReference type="GeneTree" id="ENSGT00530000068834"/>
<name>A0A8C3H8Q9_CHRPI</name>
<dbReference type="Proteomes" id="UP000694380">
    <property type="component" value="Unplaced"/>
</dbReference>
<dbReference type="Gene3D" id="1.25.10.10">
    <property type="entry name" value="Leucine-rich Repeat Variant"/>
    <property type="match status" value="1"/>
</dbReference>
<reference evidence="1" key="1">
    <citation type="submission" date="2025-08" db="UniProtKB">
        <authorList>
            <consortium name="Ensembl"/>
        </authorList>
    </citation>
    <scope>IDENTIFICATION</scope>
</reference>
<dbReference type="PANTHER" id="PTHR37679">
    <property type="entry name" value="ARMADILLO-LIKE HELICAL DOMAIN-CONTAINING PROTEIN 2"/>
    <property type="match status" value="1"/>
</dbReference>
<dbReference type="InterPro" id="IPR011989">
    <property type="entry name" value="ARM-like"/>
</dbReference>